<feature type="transmembrane region" description="Helical" evidence="8">
    <location>
        <begin position="38"/>
        <end position="64"/>
    </location>
</feature>
<dbReference type="OrthoDB" id="9762790at2"/>
<evidence type="ECO:0000256" key="1">
    <source>
        <dbReference type="ARBA" id="ARBA00004651"/>
    </source>
</evidence>
<dbReference type="EMBL" id="PQWO01000001">
    <property type="protein sequence ID" value="PZD75021.1"/>
    <property type="molecule type" value="Genomic_DNA"/>
</dbReference>
<evidence type="ECO:0000256" key="7">
    <source>
        <dbReference type="ARBA" id="ARBA00023136"/>
    </source>
</evidence>
<dbReference type="AlphaFoldDB" id="A0A2W1K501"/>
<keyword evidence="5 11" id="KW-0067">ATP-binding</keyword>
<dbReference type="Pfam" id="PF00664">
    <property type="entry name" value="ABC_membrane"/>
    <property type="match status" value="1"/>
</dbReference>
<organism evidence="11 12">
    <name type="scientific">Acaryochloris thomasi RCC1774</name>
    <dbReference type="NCBI Taxonomy" id="1764569"/>
    <lineage>
        <taxon>Bacteria</taxon>
        <taxon>Bacillati</taxon>
        <taxon>Cyanobacteriota</taxon>
        <taxon>Cyanophyceae</taxon>
        <taxon>Acaryochloridales</taxon>
        <taxon>Acaryochloridaceae</taxon>
        <taxon>Acaryochloris</taxon>
        <taxon>Acaryochloris thomasi</taxon>
    </lineage>
</organism>
<keyword evidence="2" id="KW-0813">Transport</keyword>
<dbReference type="GO" id="GO:0005886">
    <property type="term" value="C:plasma membrane"/>
    <property type="evidence" value="ECO:0007669"/>
    <property type="project" value="UniProtKB-SubCell"/>
</dbReference>
<evidence type="ECO:0000313" key="12">
    <source>
        <dbReference type="Proteomes" id="UP000248857"/>
    </source>
</evidence>
<dbReference type="PANTHER" id="PTHR43394">
    <property type="entry name" value="ATP-DEPENDENT PERMEASE MDL1, MITOCHONDRIAL"/>
    <property type="match status" value="1"/>
</dbReference>
<dbReference type="SMART" id="SM00382">
    <property type="entry name" value="AAA"/>
    <property type="match status" value="1"/>
</dbReference>
<comment type="caution">
    <text evidence="11">The sequence shown here is derived from an EMBL/GenBank/DDBJ whole genome shotgun (WGS) entry which is preliminary data.</text>
</comment>
<dbReference type="PROSITE" id="PS50893">
    <property type="entry name" value="ABC_TRANSPORTER_2"/>
    <property type="match status" value="1"/>
</dbReference>
<name>A0A2W1K501_9CYAN</name>
<evidence type="ECO:0000256" key="2">
    <source>
        <dbReference type="ARBA" id="ARBA00022448"/>
    </source>
</evidence>
<evidence type="ECO:0000259" key="9">
    <source>
        <dbReference type="PROSITE" id="PS50893"/>
    </source>
</evidence>
<evidence type="ECO:0000256" key="6">
    <source>
        <dbReference type="ARBA" id="ARBA00022989"/>
    </source>
</evidence>
<keyword evidence="12" id="KW-1185">Reference proteome</keyword>
<accession>A0A2W1K501</accession>
<dbReference type="RefSeq" id="WP_110984495.1">
    <property type="nucleotide sequence ID" value="NZ_CAWNWM010000001.1"/>
</dbReference>
<dbReference type="Gene3D" id="3.40.50.300">
    <property type="entry name" value="P-loop containing nucleotide triphosphate hydrolases"/>
    <property type="match status" value="1"/>
</dbReference>
<dbReference type="NCBIfam" id="NF045513">
    <property type="entry name" value="HepA_fam_ABC"/>
    <property type="match status" value="1"/>
</dbReference>
<keyword evidence="3 8" id="KW-0812">Transmembrane</keyword>
<dbReference type="InterPro" id="IPR011527">
    <property type="entry name" value="ABC1_TM_dom"/>
</dbReference>
<keyword evidence="7 8" id="KW-0472">Membrane</keyword>
<dbReference type="InterPro" id="IPR003593">
    <property type="entry name" value="AAA+_ATPase"/>
</dbReference>
<dbReference type="PROSITE" id="PS00211">
    <property type="entry name" value="ABC_TRANSPORTER_1"/>
    <property type="match status" value="1"/>
</dbReference>
<keyword evidence="6 8" id="KW-1133">Transmembrane helix</keyword>
<dbReference type="PANTHER" id="PTHR43394:SF1">
    <property type="entry name" value="ATP-BINDING CASSETTE SUB-FAMILY B MEMBER 10, MITOCHONDRIAL"/>
    <property type="match status" value="1"/>
</dbReference>
<dbReference type="InterPro" id="IPR027417">
    <property type="entry name" value="P-loop_NTPase"/>
</dbReference>
<dbReference type="InterPro" id="IPR036640">
    <property type="entry name" value="ABC1_TM_sf"/>
</dbReference>
<dbReference type="InterPro" id="IPR017871">
    <property type="entry name" value="ABC_transporter-like_CS"/>
</dbReference>
<dbReference type="SUPFAM" id="SSF52540">
    <property type="entry name" value="P-loop containing nucleoside triphosphate hydrolases"/>
    <property type="match status" value="1"/>
</dbReference>
<dbReference type="InterPro" id="IPR039421">
    <property type="entry name" value="Type_1_exporter"/>
</dbReference>
<feature type="transmembrane region" description="Helical" evidence="8">
    <location>
        <begin position="285"/>
        <end position="305"/>
    </location>
</feature>
<dbReference type="Proteomes" id="UP000248857">
    <property type="component" value="Unassembled WGS sequence"/>
</dbReference>
<dbReference type="PROSITE" id="PS50929">
    <property type="entry name" value="ABC_TM1F"/>
    <property type="match status" value="1"/>
</dbReference>
<comment type="subcellular location">
    <subcellularLocation>
        <location evidence="1">Cell membrane</location>
        <topology evidence="1">Multi-pass membrane protein</topology>
    </subcellularLocation>
</comment>
<dbReference type="GO" id="GO:0005524">
    <property type="term" value="F:ATP binding"/>
    <property type="evidence" value="ECO:0007669"/>
    <property type="project" value="UniProtKB-KW"/>
</dbReference>
<protein>
    <submittedName>
        <fullName evidence="11">Heterocyst differentiation ATP-binding protein HepA</fullName>
    </submittedName>
</protein>
<dbReference type="FunFam" id="3.40.50.300:FF:000287">
    <property type="entry name" value="Multidrug ABC transporter ATP-binding protein"/>
    <property type="match status" value="1"/>
</dbReference>
<evidence type="ECO:0000259" key="10">
    <source>
        <dbReference type="PROSITE" id="PS50929"/>
    </source>
</evidence>
<dbReference type="GO" id="GO:0015421">
    <property type="term" value="F:ABC-type oligopeptide transporter activity"/>
    <property type="evidence" value="ECO:0007669"/>
    <property type="project" value="TreeGrafter"/>
</dbReference>
<feature type="domain" description="ABC transporter" evidence="9">
    <location>
        <begin position="377"/>
        <end position="611"/>
    </location>
</feature>
<evidence type="ECO:0000313" key="11">
    <source>
        <dbReference type="EMBL" id="PZD75021.1"/>
    </source>
</evidence>
<feature type="domain" description="ABC transmembrane type-1" evidence="10">
    <location>
        <begin position="40"/>
        <end position="343"/>
    </location>
</feature>
<dbReference type="GO" id="GO:0016887">
    <property type="term" value="F:ATP hydrolysis activity"/>
    <property type="evidence" value="ECO:0007669"/>
    <property type="project" value="InterPro"/>
</dbReference>
<keyword evidence="4" id="KW-0547">Nucleotide-binding</keyword>
<dbReference type="InterPro" id="IPR003439">
    <property type="entry name" value="ABC_transporter-like_ATP-bd"/>
</dbReference>
<gene>
    <name evidence="11" type="primary">hepA_1</name>
    <name evidence="11" type="ORF">C1752_00534</name>
</gene>
<evidence type="ECO:0000256" key="8">
    <source>
        <dbReference type="SAM" id="Phobius"/>
    </source>
</evidence>
<feature type="transmembrane region" description="Helical" evidence="8">
    <location>
        <begin position="188"/>
        <end position="212"/>
    </location>
</feature>
<dbReference type="Gene3D" id="1.20.1560.10">
    <property type="entry name" value="ABC transporter type 1, transmembrane domain"/>
    <property type="match status" value="1"/>
</dbReference>
<evidence type="ECO:0000256" key="4">
    <source>
        <dbReference type="ARBA" id="ARBA00022741"/>
    </source>
</evidence>
<evidence type="ECO:0000256" key="5">
    <source>
        <dbReference type="ARBA" id="ARBA00022840"/>
    </source>
</evidence>
<sequence length="620" mass="68226">MPKRSLKLPTFVRNFLKATSIWQEHRLILRELKYFRRLLFLAITSSLISAITAAISIGLIGALLQGLTTPQAPPLQTDIAWIDNGILGVQASVNERIYRLGGLSLIAAWVQMATTYWGQLASRYAAFGLVNRVRKALFEQIQGLKLSFFMTTSTGALVTTLTGEVNQIQQVLNSISQMITQMFLLSGYAVSMALLSWQLSLATIVIFGLLSVGMTALRRRVREASFAVPIANKKFSSVTLEFINGIRTVHASGTQNFERERYGTAADQVYRAARRLSKGTLSVQPLTQGFASSLLIILIILAYTILVSNGILQATTLLAFLFALFRTLPIVAQMSGSRVNVSSLQGSLKSVTELLERKNKPYLRDGDLAYQSLQSAIELVDVSFGYDPEQLVLQNVSMAIKQGQTTALVGSSGAGKTTLADLIPRFFDPTAGQILVDGVDLRQLQINSLRSRMAIVSQDTFIFNASVYYNIAYGLADVTDAEVRQAAEQANALEFILEMPEQFETQLGDRGLRLSGGQRQRIAIARALLRNPEILILDEATSALDSVTEQLIQESLTTLSSGRTVISIAHRLSTISNADQVIVLEQGQIVEQGTYQGLLEQQGKLWQYHQMQYQQSAVQA</sequence>
<evidence type="ECO:0000256" key="3">
    <source>
        <dbReference type="ARBA" id="ARBA00022692"/>
    </source>
</evidence>
<dbReference type="SUPFAM" id="SSF90123">
    <property type="entry name" value="ABC transporter transmembrane region"/>
    <property type="match status" value="1"/>
</dbReference>
<proteinExistence type="predicted"/>
<dbReference type="Pfam" id="PF00005">
    <property type="entry name" value="ABC_tran"/>
    <property type="match status" value="1"/>
</dbReference>
<reference evidence="11 12" key="1">
    <citation type="journal article" date="2018" name="Sci. Rep.">
        <title>A novel species of the marine cyanobacterium Acaryochloris with a unique pigment content and lifestyle.</title>
        <authorList>
            <person name="Partensky F."/>
            <person name="Six C."/>
            <person name="Ratin M."/>
            <person name="Garczarek L."/>
            <person name="Vaulot D."/>
            <person name="Probert I."/>
            <person name="Calteau A."/>
            <person name="Gourvil P."/>
            <person name="Marie D."/>
            <person name="Grebert T."/>
            <person name="Bouchier C."/>
            <person name="Le Panse S."/>
            <person name="Gachenot M."/>
            <person name="Rodriguez F."/>
            <person name="Garrido J.L."/>
        </authorList>
    </citation>
    <scope>NUCLEOTIDE SEQUENCE [LARGE SCALE GENOMIC DNA]</scope>
    <source>
        <strain evidence="11 12">RCC1774</strain>
    </source>
</reference>